<evidence type="ECO:0000313" key="2">
    <source>
        <dbReference type="Proteomes" id="UP000078046"/>
    </source>
</evidence>
<gene>
    <name evidence="1" type="ORF">A3Q56_03816</name>
</gene>
<protein>
    <submittedName>
        <fullName evidence="1">Uncharacterized protein</fullName>
    </submittedName>
</protein>
<organism evidence="1 2">
    <name type="scientific">Intoshia linei</name>
    <dbReference type="NCBI Taxonomy" id="1819745"/>
    <lineage>
        <taxon>Eukaryota</taxon>
        <taxon>Metazoa</taxon>
        <taxon>Spiralia</taxon>
        <taxon>Lophotrochozoa</taxon>
        <taxon>Mesozoa</taxon>
        <taxon>Orthonectida</taxon>
        <taxon>Rhopaluridae</taxon>
        <taxon>Intoshia</taxon>
    </lineage>
</organism>
<accession>A0A177B415</accession>
<reference evidence="1 2" key="1">
    <citation type="submission" date="2016-04" db="EMBL/GenBank/DDBJ databases">
        <title>The genome of Intoshia linei affirms orthonectids as highly simplified spiralians.</title>
        <authorList>
            <person name="Mikhailov K.V."/>
            <person name="Slusarev G.S."/>
            <person name="Nikitin M.A."/>
            <person name="Logacheva M.D."/>
            <person name="Penin A."/>
            <person name="Aleoshin V."/>
            <person name="Panchin Y.V."/>
        </authorList>
    </citation>
    <scope>NUCLEOTIDE SEQUENCE [LARGE SCALE GENOMIC DNA]</scope>
    <source>
        <strain evidence="1">Intl2013</strain>
        <tissue evidence="1">Whole animal</tissue>
    </source>
</reference>
<evidence type="ECO:0000313" key="1">
    <source>
        <dbReference type="EMBL" id="OAF68472.1"/>
    </source>
</evidence>
<sequence>MLCTKKLKSIPISIVSHNYPWLIPIRIADNSCNTLTNYNLHNNTRKKLGNFKKIETHQNVNQRKMNDIWKQLDEKCVNFCEIKQSITNKIAQTYGRKYASEFVAPSERKQNNNFKCKRSNTEICEKLINQKYKQLKNNDTNKNIFKSNFSSSINSTCEYINLSFLKKRKIVSTYNSLINKYNNHNYNNHIQVFPSPDFNSNILSKDPNSTINNYESNMNEPNEDDSDKNNKLLQLKTEREKLPKMIKLSNNVNNRESSSKISTLPKINQTYTNEKINLPTNANSKSLKFEKFKNNSKKTVIIKSYKYSDPFYKIPKEIQQRVNHISQLEFDTIRYEKLKKKKKY</sequence>
<dbReference type="EMBL" id="LWCA01000441">
    <property type="protein sequence ID" value="OAF68472.1"/>
    <property type="molecule type" value="Genomic_DNA"/>
</dbReference>
<dbReference type="Proteomes" id="UP000078046">
    <property type="component" value="Unassembled WGS sequence"/>
</dbReference>
<name>A0A177B415_9BILA</name>
<keyword evidence="2" id="KW-1185">Reference proteome</keyword>
<dbReference type="AlphaFoldDB" id="A0A177B415"/>
<proteinExistence type="predicted"/>
<comment type="caution">
    <text evidence="1">The sequence shown here is derived from an EMBL/GenBank/DDBJ whole genome shotgun (WGS) entry which is preliminary data.</text>
</comment>